<keyword evidence="4" id="KW-1185">Reference proteome</keyword>
<dbReference type="InterPro" id="IPR036709">
    <property type="entry name" value="Autotransporte_beta_dom_sf"/>
</dbReference>
<dbReference type="Gene3D" id="2.40.128.130">
    <property type="entry name" value="Autotransporter beta-domain"/>
    <property type="match status" value="1"/>
</dbReference>
<dbReference type="RefSeq" id="WP_125064646.1">
    <property type="nucleotide sequence ID" value="NZ_BGZJ01000001.1"/>
</dbReference>
<feature type="domain" description="Autotransporter" evidence="2">
    <location>
        <begin position="128"/>
        <end position="311"/>
    </location>
</feature>
<evidence type="ECO:0000313" key="3">
    <source>
        <dbReference type="EMBL" id="GBO93853.1"/>
    </source>
</evidence>
<proteinExistence type="predicted"/>
<name>A0A388SDY1_9BURK</name>
<comment type="caution">
    <text evidence="3">The sequence shown here is derived from an EMBL/GenBank/DDBJ whole genome shotgun (WGS) entry which is preliminary data.</text>
</comment>
<dbReference type="SUPFAM" id="SSF103515">
    <property type="entry name" value="Autotransporter"/>
    <property type="match status" value="1"/>
</dbReference>
<gene>
    <name evidence="3" type="ORF">MESMUL_12070</name>
</gene>
<dbReference type="Proteomes" id="UP000266091">
    <property type="component" value="Unassembled WGS sequence"/>
</dbReference>
<reference evidence="3 4" key="1">
    <citation type="journal article" date="2018" name="Int. J. Syst. Evol. Microbiol.">
        <title>Mesosutterella multiformis gen. nov., sp. nov., a member of the family Sutterellaceae and Sutterella megalosphaeroides sp. nov., isolated from human faeces.</title>
        <authorList>
            <person name="Sakamoto M."/>
            <person name="Ikeyama N."/>
            <person name="Kunihiro T."/>
            <person name="Iino T."/>
            <person name="Yuki M."/>
            <person name="Ohkuma M."/>
        </authorList>
    </citation>
    <scope>NUCLEOTIDE SEQUENCE [LARGE SCALE GENOMIC DNA]</scope>
    <source>
        <strain evidence="3 4">4NBBH2</strain>
    </source>
</reference>
<organism evidence="3 4">
    <name type="scientific">Mesosutterella multiformis</name>
    <dbReference type="NCBI Taxonomy" id="2259133"/>
    <lineage>
        <taxon>Bacteria</taxon>
        <taxon>Pseudomonadati</taxon>
        <taxon>Pseudomonadota</taxon>
        <taxon>Betaproteobacteria</taxon>
        <taxon>Burkholderiales</taxon>
        <taxon>Sutterellaceae</taxon>
        <taxon>Mesosutterella</taxon>
    </lineage>
</organism>
<evidence type="ECO:0000259" key="2">
    <source>
        <dbReference type="Pfam" id="PF03797"/>
    </source>
</evidence>
<evidence type="ECO:0000313" key="4">
    <source>
        <dbReference type="Proteomes" id="UP000266091"/>
    </source>
</evidence>
<dbReference type="Pfam" id="PF03797">
    <property type="entry name" value="Autotransporter"/>
    <property type="match status" value="1"/>
</dbReference>
<dbReference type="AlphaFoldDB" id="A0A388SDY1"/>
<accession>A0A388SDY1</accession>
<evidence type="ECO:0000256" key="1">
    <source>
        <dbReference type="SAM" id="MobiDB-lite"/>
    </source>
</evidence>
<dbReference type="EMBL" id="BGZJ01000001">
    <property type="protein sequence ID" value="GBO93853.1"/>
    <property type="molecule type" value="Genomic_DNA"/>
</dbReference>
<sequence length="326" mass="33843">MALLQNFWVKSGKASDQGKKFRLKTAKKPSPILTPLQLETLIAAVTAEPTGFYGVRLSDLESGGVDPQGINLLAVPVSAGSEAADENGDNSESADDSVLPPLKEADHSLTRKEDGAIRLVDAGPLDLVGFYGYGGVMKGKGYQFTGTGFAGAEGTSRVIPVALTLAGITPDPTQNIYSAEMRAELPIQVGTGVQVVPFAGYRAVRTDTSAMGLVSELGGSAAVTSEMRSLQQVPVGIGMRLLHEPDSKTAVQVNTSIGAVASMGDTGTVEEDGSIRVKGGRTFSGIGSVGLQLRRKLWNFGVGADIGVTEGGKSETGLSVNVKRSF</sequence>
<protein>
    <recommendedName>
        <fullName evidence="2">Autotransporter domain-containing protein</fullName>
    </recommendedName>
</protein>
<feature type="compositionally biased region" description="Acidic residues" evidence="1">
    <location>
        <begin position="83"/>
        <end position="95"/>
    </location>
</feature>
<dbReference type="InterPro" id="IPR005546">
    <property type="entry name" value="Autotransporte_beta"/>
</dbReference>
<feature type="region of interest" description="Disordered" evidence="1">
    <location>
        <begin position="81"/>
        <end position="102"/>
    </location>
</feature>